<dbReference type="OrthoDB" id="6424451at2759"/>
<evidence type="ECO:0000256" key="1">
    <source>
        <dbReference type="ARBA" id="ARBA00009817"/>
    </source>
</evidence>
<dbReference type="Gramene" id="GBG73482">
    <property type="protein sequence ID" value="GBG73482"/>
    <property type="gene ID" value="CBR_g16823"/>
</dbReference>
<dbReference type="Proteomes" id="UP000265515">
    <property type="component" value="Unassembled WGS sequence"/>
</dbReference>
<feature type="signal peptide" evidence="3">
    <location>
        <begin position="1"/>
        <end position="44"/>
    </location>
</feature>
<keyword evidence="3" id="KW-0732">Signal</keyword>
<comment type="caution">
    <text evidence="4">The sequence shown here is derived from an EMBL/GenBank/DDBJ whole genome shotgun (WGS) entry which is preliminary data.</text>
</comment>
<feature type="compositionally biased region" description="Polar residues" evidence="2">
    <location>
        <begin position="71"/>
        <end position="81"/>
    </location>
</feature>
<dbReference type="PANTHER" id="PTHR11220:SF71">
    <property type="entry name" value="SOUL HEME-BINDING PROTEIN"/>
    <property type="match status" value="1"/>
</dbReference>
<gene>
    <name evidence="4" type="ORF">CBR_g16823</name>
</gene>
<feature type="compositionally biased region" description="Basic and acidic residues" evidence="2">
    <location>
        <begin position="155"/>
        <end position="166"/>
    </location>
</feature>
<evidence type="ECO:0000256" key="3">
    <source>
        <dbReference type="SAM" id="SignalP"/>
    </source>
</evidence>
<dbReference type="AlphaFoldDB" id="A0A388KTZ6"/>
<proteinExistence type="inferred from homology"/>
<feature type="chain" id="PRO_5017274467" evidence="3">
    <location>
        <begin position="45"/>
        <end position="388"/>
    </location>
</feature>
<dbReference type="InterPro" id="IPR011256">
    <property type="entry name" value="Reg_factor_effector_dom_sf"/>
</dbReference>
<feature type="compositionally biased region" description="Basic and acidic residues" evidence="2">
    <location>
        <begin position="111"/>
        <end position="124"/>
    </location>
</feature>
<dbReference type="InterPro" id="IPR006917">
    <property type="entry name" value="SOUL_heme-bd"/>
</dbReference>
<evidence type="ECO:0000256" key="2">
    <source>
        <dbReference type="SAM" id="MobiDB-lite"/>
    </source>
</evidence>
<name>A0A388KTZ6_CHABU</name>
<organism evidence="4 5">
    <name type="scientific">Chara braunii</name>
    <name type="common">Braun's stonewort</name>
    <dbReference type="NCBI Taxonomy" id="69332"/>
    <lineage>
        <taxon>Eukaryota</taxon>
        <taxon>Viridiplantae</taxon>
        <taxon>Streptophyta</taxon>
        <taxon>Charophyceae</taxon>
        <taxon>Charales</taxon>
        <taxon>Characeae</taxon>
        <taxon>Chara</taxon>
    </lineage>
</organism>
<protein>
    <submittedName>
        <fullName evidence="4">Uncharacterized protein</fullName>
    </submittedName>
</protein>
<keyword evidence="5" id="KW-1185">Reference proteome</keyword>
<feature type="region of interest" description="Disordered" evidence="2">
    <location>
        <begin position="45"/>
        <end position="166"/>
    </location>
</feature>
<evidence type="ECO:0000313" key="4">
    <source>
        <dbReference type="EMBL" id="GBG73482.1"/>
    </source>
</evidence>
<dbReference type="Pfam" id="PF04832">
    <property type="entry name" value="SOUL"/>
    <property type="match status" value="1"/>
</dbReference>
<dbReference type="EMBL" id="BFEA01000184">
    <property type="protein sequence ID" value="GBG73482.1"/>
    <property type="molecule type" value="Genomic_DNA"/>
</dbReference>
<dbReference type="Gene3D" id="3.20.80.10">
    <property type="entry name" value="Regulatory factor, effector binding domain"/>
    <property type="match status" value="1"/>
</dbReference>
<accession>A0A388KTZ6</accession>
<feature type="compositionally biased region" description="Acidic residues" evidence="2">
    <location>
        <begin position="142"/>
        <end position="154"/>
    </location>
</feature>
<reference evidence="4 5" key="1">
    <citation type="journal article" date="2018" name="Cell">
        <title>The Chara Genome: Secondary Complexity and Implications for Plant Terrestrialization.</title>
        <authorList>
            <person name="Nishiyama T."/>
            <person name="Sakayama H."/>
            <person name="Vries J.D."/>
            <person name="Buschmann H."/>
            <person name="Saint-Marcoux D."/>
            <person name="Ullrich K.K."/>
            <person name="Haas F.B."/>
            <person name="Vanderstraeten L."/>
            <person name="Becker D."/>
            <person name="Lang D."/>
            <person name="Vosolsobe S."/>
            <person name="Rombauts S."/>
            <person name="Wilhelmsson P.K.I."/>
            <person name="Janitza P."/>
            <person name="Kern R."/>
            <person name="Heyl A."/>
            <person name="Rumpler F."/>
            <person name="Villalobos L.I.A.C."/>
            <person name="Clay J.M."/>
            <person name="Skokan R."/>
            <person name="Toyoda A."/>
            <person name="Suzuki Y."/>
            <person name="Kagoshima H."/>
            <person name="Schijlen E."/>
            <person name="Tajeshwar N."/>
            <person name="Catarino B."/>
            <person name="Hetherington A.J."/>
            <person name="Saltykova A."/>
            <person name="Bonnot C."/>
            <person name="Breuninger H."/>
            <person name="Symeonidi A."/>
            <person name="Radhakrishnan G.V."/>
            <person name="Van Nieuwerburgh F."/>
            <person name="Deforce D."/>
            <person name="Chang C."/>
            <person name="Karol K.G."/>
            <person name="Hedrich R."/>
            <person name="Ulvskov P."/>
            <person name="Glockner G."/>
            <person name="Delwiche C.F."/>
            <person name="Petrasek J."/>
            <person name="Van de Peer Y."/>
            <person name="Friml J."/>
            <person name="Beilby M."/>
            <person name="Dolan L."/>
            <person name="Kohara Y."/>
            <person name="Sugano S."/>
            <person name="Fujiyama A."/>
            <person name="Delaux P.-M."/>
            <person name="Quint M."/>
            <person name="TheiBen G."/>
            <person name="Hagemann M."/>
            <person name="Harholt J."/>
            <person name="Dunand C."/>
            <person name="Zachgo S."/>
            <person name="Langdale J."/>
            <person name="Maumus F."/>
            <person name="Straeten D.V.D."/>
            <person name="Gould S.B."/>
            <person name="Rensing S.A."/>
        </authorList>
    </citation>
    <scope>NUCLEOTIDE SEQUENCE [LARGE SCALE GENOMIC DNA]</scope>
    <source>
        <strain evidence="4 5">S276</strain>
    </source>
</reference>
<dbReference type="PANTHER" id="PTHR11220">
    <property type="entry name" value="HEME-BINDING PROTEIN-RELATED"/>
    <property type="match status" value="1"/>
</dbReference>
<feature type="compositionally biased region" description="Acidic residues" evidence="2">
    <location>
        <begin position="97"/>
        <end position="110"/>
    </location>
</feature>
<dbReference type="SUPFAM" id="SSF55136">
    <property type="entry name" value="Probable bacterial effector-binding domain"/>
    <property type="match status" value="1"/>
</dbReference>
<evidence type="ECO:0000313" key="5">
    <source>
        <dbReference type="Proteomes" id="UP000265515"/>
    </source>
</evidence>
<comment type="similarity">
    <text evidence="1">Belongs to the HEBP family.</text>
</comment>
<sequence length="388" mass="41877">MEGSAGRAVGGRRSAIVGLPAAAATCLVLLVVMAAMAAFEQAEAAPVQSVRRRKATEGEGEGGFGGGSSFDQPATKLQSSGVVRFSNGPAGSLWPAEEVEAEQEGEEGEDGEKKTKKDEAEKRLTVAVQLQRRSGQTLAPYEENDATVAEEEDGEQQKKTTKKREQVAAEEACGPVIPSLETPECHVQADGTGYQLRKYPAGRFWTVATVRNALNYDLALLKGFLACFNYISGHNSRNEVIEMTGPVRIQPLDVKTSSSDVKTSGSDVKTSASFKVAFFVPAKYKSLDDLPLPTDPSVISFEEFTPGVKAVYGPFGGFPDDKVYFKKWDKLKAALDKDGVKYDESTLMFAGYSSPFEFINRKQEVWVDVISSSDELAGPAVDAVEKKD</sequence>